<dbReference type="Proteomes" id="UP000887579">
    <property type="component" value="Unplaced"/>
</dbReference>
<evidence type="ECO:0000313" key="1">
    <source>
        <dbReference type="Proteomes" id="UP000887579"/>
    </source>
</evidence>
<name>A0AC34FE27_9BILA</name>
<reference evidence="2" key="1">
    <citation type="submission" date="2022-11" db="UniProtKB">
        <authorList>
            <consortium name="WormBaseParasite"/>
        </authorList>
    </citation>
    <scope>IDENTIFICATION</scope>
</reference>
<protein>
    <submittedName>
        <fullName evidence="2">G domain-containing protein</fullName>
    </submittedName>
</protein>
<proteinExistence type="predicted"/>
<sequence>MAKVFVKINDSEFSTIEVNVAFVQNMHQLSNLVIDALNKTEDNLKIEKLLVYDSDFNEYVTVDNSATTKFFPRYNYRFHLSRCSSSELTPKINGLSTVRTLNVSHGGVITRQALGRIAAIGELYDAHEDEFCKQSAFGRDIKHHVVTTDTERTAAEYMVDASFGEKLKTFEASILSGMLEACGHGKYLSYTKSSSKELNASLICRMSTKHESLDISKKAVADAISKNAIERNTNATHIVTGIQWGAGAVANATFKSENDEPYNVIKTKLILALTALRFPYGKGGCNVENVENEVFGKNNFTLKFFADALPNGEDLPQTMEEAIAFMKKLPNLIKYANNGKGVPVVYSLTPISILGSSVYDRIIQNLDTRLIEEVVTIFEELDGSQRKLNDIKCYFFENSFCLSDTIFSTLILKIQELQTIHDNIRIDLRNTLIQVRYGKKGFTDVNYIIKNYRRSNVTPEGIKLFCSTFTSQYEKIGFAQNLRTKGVHYIDKKTTLDGFLCGKIAKEYFIFFCDWTVDKMRAENCDLFMKIPKTDVNDFIFVDIELTQKQQAYKGNQICQYVNGCYIDDNVFETQKNLHSKCIARCIGKFKPCQTRPNKRIDLYFPFDKMRDENCDLFMKIPKTDANDFIFVDMELTQKQQAYIGNQICQYVNGCYIDDNVFETQKNLHSKCIARCIGKFKPCQTRPNKRIDLYFPCPQSFHHRYCENEDHEWLCYICQTPVQYGFDENFYCRCGMESMFKFVFRCSHPKHGVAYIHFDKKMIKDLAENLRSNKELNILLLGETGVGKSTFINGIANYLRYDTLEEAAMSPLCCLIPTQFNITDINRKSKTIKTGESKNESFRKGESGTQEPLCHTFRVGEKIIRLIDTPGIGDTRGAKADADNFAAILKYISYHNEIHGICILLKPNNSKMSVLFKYCINELLVHLHKSAAANIAFCFTNSRSTFYSPGDTMPVLERYIENMQDIHISLTKETTYCFDNEAFRFLCCLNNGEKFDDKTRNTYEDSWRISVEETLRLFSHFENDVKPHIAGETISLNDARRIILTAAKPLADITGIIQENIDLIEEQKKEVARYDKTELKLKGKLLVKHIGLEAVKLGYPRTLSNSNLDQVVYKTICHSPCKLSDVIPEKAPNPKLQNCTAMNDYLKCKECGCGWEMHMHITYEQQKVIKEYEDETVKECLSENKSAKETQEQAIKSLENTIQQYKRDQSDIDQMLARFASFLKKNAIMTYNDAIEDYLEMSINIAKQQSKRLKNRALIEQMEKQLSNYKEEKRILDARLNEGKIAEVQAKEIKEMLAKLEALPMTGKNIKALIDATKHGQETNYIYHEKHHAPFTPAPKMKKKKEKNGFFKNLFSDEYKEPQIWEHQHFYHF</sequence>
<dbReference type="WBParaSite" id="ES5_v2.g15553.t1">
    <property type="protein sequence ID" value="ES5_v2.g15553.t1"/>
    <property type="gene ID" value="ES5_v2.g15553"/>
</dbReference>
<evidence type="ECO:0000313" key="2">
    <source>
        <dbReference type="WBParaSite" id="ES5_v2.g15553.t1"/>
    </source>
</evidence>
<accession>A0AC34FE27</accession>
<organism evidence="1 2">
    <name type="scientific">Panagrolaimus sp. ES5</name>
    <dbReference type="NCBI Taxonomy" id="591445"/>
    <lineage>
        <taxon>Eukaryota</taxon>
        <taxon>Metazoa</taxon>
        <taxon>Ecdysozoa</taxon>
        <taxon>Nematoda</taxon>
        <taxon>Chromadorea</taxon>
        <taxon>Rhabditida</taxon>
        <taxon>Tylenchina</taxon>
        <taxon>Panagrolaimomorpha</taxon>
        <taxon>Panagrolaimoidea</taxon>
        <taxon>Panagrolaimidae</taxon>
        <taxon>Panagrolaimus</taxon>
    </lineage>
</organism>